<keyword evidence="9" id="KW-0227">DNA damage</keyword>
<evidence type="ECO:0000256" key="4">
    <source>
        <dbReference type="ARBA" id="ARBA00009506"/>
    </source>
</evidence>
<evidence type="ECO:0000256" key="15">
    <source>
        <dbReference type="ARBA" id="ARBA00023242"/>
    </source>
</evidence>
<evidence type="ECO:0000313" key="24">
    <source>
        <dbReference type="EMBL" id="KAG0254825.1"/>
    </source>
</evidence>
<dbReference type="OrthoDB" id="9049620at2759"/>
<dbReference type="InterPro" id="IPR017907">
    <property type="entry name" value="Znf_RING_CS"/>
</dbReference>
<evidence type="ECO:0000256" key="9">
    <source>
        <dbReference type="ARBA" id="ARBA00022763"/>
    </source>
</evidence>
<proteinExistence type="inferred from homology"/>
<dbReference type="PANTHER" id="PTHR14134">
    <property type="entry name" value="E3 UBIQUITIN-PROTEIN LIGASE RAD18"/>
    <property type="match status" value="1"/>
</dbReference>
<evidence type="ECO:0000256" key="3">
    <source>
        <dbReference type="ARBA" id="ARBA00004906"/>
    </source>
</evidence>
<keyword evidence="10 19" id="KW-0863">Zinc-finger</keyword>
<dbReference type="GO" id="GO:0008270">
    <property type="term" value="F:zinc ion binding"/>
    <property type="evidence" value="ECO:0007669"/>
    <property type="project" value="UniProtKB-KW"/>
</dbReference>
<dbReference type="GO" id="GO:0097505">
    <property type="term" value="C:Rad6-Rad18 complex"/>
    <property type="evidence" value="ECO:0007669"/>
    <property type="project" value="TreeGrafter"/>
</dbReference>
<dbReference type="PROSITE" id="PS50089">
    <property type="entry name" value="ZF_RING_2"/>
    <property type="match status" value="1"/>
</dbReference>
<evidence type="ECO:0000259" key="22">
    <source>
        <dbReference type="PROSITE" id="PS50089"/>
    </source>
</evidence>
<dbReference type="GO" id="GO:0061630">
    <property type="term" value="F:ubiquitin protein ligase activity"/>
    <property type="evidence" value="ECO:0007669"/>
    <property type="project" value="UniProtKB-EC"/>
</dbReference>
<dbReference type="Pfam" id="PF13923">
    <property type="entry name" value="zf-C3HC4_2"/>
    <property type="match status" value="1"/>
</dbReference>
<evidence type="ECO:0000256" key="14">
    <source>
        <dbReference type="ARBA" id="ARBA00023204"/>
    </source>
</evidence>
<evidence type="ECO:0000256" key="2">
    <source>
        <dbReference type="ARBA" id="ARBA00004123"/>
    </source>
</evidence>
<dbReference type="SMART" id="SM00513">
    <property type="entry name" value="SAP"/>
    <property type="match status" value="1"/>
</dbReference>
<dbReference type="SMART" id="SM00184">
    <property type="entry name" value="RING"/>
    <property type="match status" value="1"/>
</dbReference>
<evidence type="ECO:0000256" key="1">
    <source>
        <dbReference type="ARBA" id="ARBA00000900"/>
    </source>
</evidence>
<dbReference type="Proteomes" id="UP000807716">
    <property type="component" value="Unassembled WGS sequence"/>
</dbReference>
<dbReference type="GO" id="GO:0003697">
    <property type="term" value="F:single-stranded DNA binding"/>
    <property type="evidence" value="ECO:0007669"/>
    <property type="project" value="InterPro"/>
</dbReference>
<evidence type="ECO:0000256" key="10">
    <source>
        <dbReference type="ARBA" id="ARBA00022771"/>
    </source>
</evidence>
<feature type="compositionally biased region" description="Low complexity" evidence="21">
    <location>
        <begin position="307"/>
        <end position="332"/>
    </location>
</feature>
<comment type="catalytic activity">
    <reaction evidence="1">
        <text>S-ubiquitinyl-[E2 ubiquitin-conjugating enzyme]-L-cysteine + [acceptor protein]-L-lysine = [E2 ubiquitin-conjugating enzyme]-L-cysteine + N(6)-ubiquitinyl-[acceptor protein]-L-lysine.</text>
        <dbReference type="EC" id="2.3.2.27"/>
    </reaction>
</comment>
<dbReference type="Pfam" id="PF02037">
    <property type="entry name" value="SAP"/>
    <property type="match status" value="1"/>
</dbReference>
<evidence type="ECO:0000256" key="21">
    <source>
        <dbReference type="SAM" id="MobiDB-lite"/>
    </source>
</evidence>
<feature type="coiled-coil region" evidence="20">
    <location>
        <begin position="490"/>
        <end position="517"/>
    </location>
</feature>
<evidence type="ECO:0000313" key="25">
    <source>
        <dbReference type="Proteomes" id="UP000807716"/>
    </source>
</evidence>
<comment type="subcellular location">
    <subcellularLocation>
        <location evidence="2">Nucleus</location>
    </subcellularLocation>
</comment>
<organism evidence="24 25">
    <name type="scientific">Actinomortierella ambigua</name>
    <dbReference type="NCBI Taxonomy" id="1343610"/>
    <lineage>
        <taxon>Eukaryota</taxon>
        <taxon>Fungi</taxon>
        <taxon>Fungi incertae sedis</taxon>
        <taxon>Mucoromycota</taxon>
        <taxon>Mortierellomycotina</taxon>
        <taxon>Mortierellomycetes</taxon>
        <taxon>Mortierellales</taxon>
        <taxon>Mortierellaceae</taxon>
        <taxon>Actinomortierella</taxon>
    </lineage>
</organism>
<dbReference type="PANTHER" id="PTHR14134:SF2">
    <property type="entry name" value="E3 UBIQUITIN-PROTEIN LIGASE RAD18"/>
    <property type="match status" value="1"/>
</dbReference>
<dbReference type="SUPFAM" id="SSF57850">
    <property type="entry name" value="RING/U-box"/>
    <property type="match status" value="1"/>
</dbReference>
<feature type="domain" description="SAP" evidence="23">
    <location>
        <begin position="420"/>
        <end position="454"/>
    </location>
</feature>
<evidence type="ECO:0000256" key="20">
    <source>
        <dbReference type="SAM" id="Coils"/>
    </source>
</evidence>
<evidence type="ECO:0000259" key="23">
    <source>
        <dbReference type="PROSITE" id="PS50800"/>
    </source>
</evidence>
<feature type="compositionally biased region" description="Low complexity" evidence="21">
    <location>
        <begin position="553"/>
        <end position="583"/>
    </location>
</feature>
<feature type="compositionally biased region" description="Low complexity" evidence="21">
    <location>
        <begin position="223"/>
        <end position="250"/>
    </location>
</feature>
<feature type="compositionally biased region" description="Basic residues" evidence="21">
    <location>
        <begin position="170"/>
        <end position="180"/>
    </location>
</feature>
<dbReference type="GO" id="GO:0005634">
    <property type="term" value="C:nucleus"/>
    <property type="evidence" value="ECO:0007669"/>
    <property type="project" value="UniProtKB-SubCell"/>
</dbReference>
<reference evidence="24" key="1">
    <citation type="journal article" date="2020" name="Fungal Divers.">
        <title>Resolving the Mortierellaceae phylogeny through synthesis of multi-gene phylogenetics and phylogenomics.</title>
        <authorList>
            <person name="Vandepol N."/>
            <person name="Liber J."/>
            <person name="Desiro A."/>
            <person name="Na H."/>
            <person name="Kennedy M."/>
            <person name="Barry K."/>
            <person name="Grigoriev I.V."/>
            <person name="Miller A.N."/>
            <person name="O'Donnell K."/>
            <person name="Stajich J.E."/>
            <person name="Bonito G."/>
        </authorList>
    </citation>
    <scope>NUCLEOTIDE SEQUENCE</scope>
    <source>
        <strain evidence="24">BC1065</strain>
    </source>
</reference>
<feature type="region of interest" description="Disordered" evidence="21">
    <location>
        <begin position="289"/>
        <end position="357"/>
    </location>
</feature>
<keyword evidence="25" id="KW-1185">Reference proteome</keyword>
<keyword evidence="7" id="KW-0808">Transferase</keyword>
<feature type="region of interest" description="Disordered" evidence="21">
    <location>
        <begin position="217"/>
        <end position="271"/>
    </location>
</feature>
<evidence type="ECO:0000256" key="17">
    <source>
        <dbReference type="ARBA" id="ARBA00074353"/>
    </source>
</evidence>
<name>A0A9P6PYV5_9FUNG</name>
<dbReference type="InterPro" id="IPR001841">
    <property type="entry name" value="Znf_RING"/>
</dbReference>
<keyword evidence="13" id="KW-0238">DNA-binding</keyword>
<dbReference type="EMBL" id="JAAAJB010000494">
    <property type="protein sequence ID" value="KAG0254825.1"/>
    <property type="molecule type" value="Genomic_DNA"/>
</dbReference>
<keyword evidence="14" id="KW-0234">DNA repair</keyword>
<feature type="compositionally biased region" description="Polar residues" evidence="21">
    <location>
        <begin position="333"/>
        <end position="348"/>
    </location>
</feature>
<comment type="caution">
    <text evidence="24">The sequence shown here is derived from an EMBL/GenBank/DDBJ whole genome shotgun (WGS) entry which is preliminary data.</text>
</comment>
<comment type="similarity">
    <text evidence="4">Belongs to the RAD18 family.</text>
</comment>
<evidence type="ECO:0000256" key="5">
    <source>
        <dbReference type="ARBA" id="ARBA00012483"/>
    </source>
</evidence>
<dbReference type="AlphaFoldDB" id="A0A9P6PYV5"/>
<evidence type="ECO:0000256" key="13">
    <source>
        <dbReference type="ARBA" id="ARBA00023125"/>
    </source>
</evidence>
<dbReference type="InterPro" id="IPR013083">
    <property type="entry name" value="Znf_RING/FYVE/PHD"/>
</dbReference>
<feature type="domain" description="RING-type" evidence="22">
    <location>
        <begin position="29"/>
        <end position="67"/>
    </location>
</feature>
<dbReference type="EC" id="2.3.2.27" evidence="5"/>
<gene>
    <name evidence="24" type="primary">RAD18_3</name>
    <name evidence="24" type="ORF">DFQ27_006605</name>
</gene>
<feature type="compositionally biased region" description="Gly residues" evidence="21">
    <location>
        <begin position="538"/>
        <end position="552"/>
    </location>
</feature>
<dbReference type="PROSITE" id="PS50800">
    <property type="entry name" value="SAP"/>
    <property type="match status" value="1"/>
</dbReference>
<dbReference type="GO" id="GO:0006513">
    <property type="term" value="P:protein monoubiquitination"/>
    <property type="evidence" value="ECO:0007669"/>
    <property type="project" value="InterPro"/>
</dbReference>
<evidence type="ECO:0000256" key="8">
    <source>
        <dbReference type="ARBA" id="ARBA00022723"/>
    </source>
</evidence>
<dbReference type="GO" id="GO:0006301">
    <property type="term" value="P:DNA damage tolerance"/>
    <property type="evidence" value="ECO:0007669"/>
    <property type="project" value="InterPro"/>
</dbReference>
<keyword evidence="15" id="KW-0539">Nucleus</keyword>
<dbReference type="Gene3D" id="3.30.40.10">
    <property type="entry name" value="Zinc/RING finger domain, C3HC4 (zinc finger)"/>
    <property type="match status" value="1"/>
</dbReference>
<keyword evidence="12" id="KW-0862">Zinc</keyword>
<feature type="compositionally biased region" description="Low complexity" evidence="21">
    <location>
        <begin position="151"/>
        <end position="166"/>
    </location>
</feature>
<dbReference type="InterPro" id="IPR003034">
    <property type="entry name" value="SAP_dom"/>
</dbReference>
<dbReference type="PROSITE" id="PS00518">
    <property type="entry name" value="ZF_RING_1"/>
    <property type="match status" value="1"/>
</dbReference>
<sequence length="645" mass="70070">MQSAPQVSDPSDWPAGFLKLGELDSHLRCPICREFLRGAVMLNCHHTFCSACLRRHLDKESACPACRESANTAQIRRNVALEEVANCFVDCRELLLKTVQDSVRRANEDQERLVARSGKNSRGDRNDDDMDGDYGNSYDGEGDSDGDVTAGKGSKGSSSSSRISSSANPNKRKRASARRRAAAEAAAVAMSRNSQTDSYSEDWMVDEDDDVVFEEELSQRSNSTAPTTSTAATAAASGAVKVATRSSQRQLRSRGGDGNYPPVEPDEMGDNDFQIEYRDRMRTVIPKRVTRHSQASELQHQEYQDPQQSSGASTRTRSGSRTTATTASQSTAMTDSPSASPASSQTLTPAPPARQEPTISPETFGLCACPVCGCAILHESVNRHLDQCMEGKRDPKYNAQYEQVKMMDQESMQHLPKLAYGVLNDKQLRKKLQELGLPSHGDKALMQKRHAEYLTRYNANCDALRPFSDAELKRQMVDWERAYGLDLQARDQQRRAQEALQRQVQEEQHQLQQLRLSQEMAAAVSSSQGSLSQEATVEGGGGGGVGAVGTSGSGPAALLPLSSSSSSSSSSSLTSTTTTTAPAFIPNHTNNTNAAVVVAEAASFAHAARYADEYAELIASVRRRIELAKVKERENEAAATTNLEG</sequence>
<dbReference type="FunFam" id="3.30.40.10:FF:000172">
    <property type="entry name" value="E3 ubiquitin-protein ligase RAD18"/>
    <property type="match status" value="1"/>
</dbReference>
<evidence type="ECO:0000256" key="18">
    <source>
        <dbReference type="ARBA" id="ARBA00082369"/>
    </source>
</evidence>
<dbReference type="InterPro" id="IPR039577">
    <property type="entry name" value="Rad18"/>
</dbReference>
<evidence type="ECO:0000256" key="16">
    <source>
        <dbReference type="ARBA" id="ARBA00031783"/>
    </source>
</evidence>
<keyword evidence="20" id="KW-0175">Coiled coil</keyword>
<feature type="region of interest" description="Disordered" evidence="21">
    <location>
        <begin position="105"/>
        <end position="200"/>
    </location>
</feature>
<evidence type="ECO:0000256" key="7">
    <source>
        <dbReference type="ARBA" id="ARBA00022679"/>
    </source>
</evidence>
<feature type="compositionally biased region" description="Basic and acidic residues" evidence="21">
    <location>
        <begin position="105"/>
        <end position="114"/>
    </location>
</feature>
<comment type="pathway">
    <text evidence="3">Protein modification; protein ubiquitination.</text>
</comment>
<evidence type="ECO:0000256" key="11">
    <source>
        <dbReference type="ARBA" id="ARBA00022786"/>
    </source>
</evidence>
<evidence type="ECO:0000256" key="19">
    <source>
        <dbReference type="PROSITE-ProRule" id="PRU00175"/>
    </source>
</evidence>
<keyword evidence="11" id="KW-0833">Ubl conjugation pathway</keyword>
<keyword evidence="8" id="KW-0479">Metal-binding</keyword>
<feature type="region of interest" description="Disordered" evidence="21">
    <location>
        <begin position="525"/>
        <end position="587"/>
    </location>
</feature>
<protein>
    <recommendedName>
        <fullName evidence="6">Postreplication repair E3 ubiquitin-protein ligase RAD18</fullName>
        <ecNumber evidence="5">2.3.2.27</ecNumber>
    </recommendedName>
    <alternativeName>
        <fullName evidence="17">Postreplication repair E3 ubiquitin-protein ligase rad18</fullName>
    </alternativeName>
    <alternativeName>
        <fullName evidence="16 18">RING-type E3 ubiquitin transferase RAD18</fullName>
    </alternativeName>
</protein>
<evidence type="ECO:0000256" key="6">
    <source>
        <dbReference type="ARBA" id="ARBA00015551"/>
    </source>
</evidence>
<evidence type="ECO:0000256" key="12">
    <source>
        <dbReference type="ARBA" id="ARBA00022833"/>
    </source>
</evidence>
<accession>A0A9P6PYV5</accession>
<dbReference type="GO" id="GO:0006281">
    <property type="term" value="P:DNA repair"/>
    <property type="evidence" value="ECO:0007669"/>
    <property type="project" value="UniProtKB-KW"/>
</dbReference>